<gene>
    <name evidence="3" type="ORF">E1I69_18850</name>
</gene>
<dbReference type="OrthoDB" id="1661308at2"/>
<comment type="caution">
    <text evidence="3">The sequence shown here is derived from an EMBL/GenBank/DDBJ whole genome shotgun (WGS) entry which is preliminary data.</text>
</comment>
<dbReference type="RefSeq" id="WP_136381114.1">
    <property type="nucleotide sequence ID" value="NZ_SLUB01000047.1"/>
</dbReference>
<sequence length="428" mass="49401">MNSRVKIFKEEPGFIKLFRLFKEKYRSLGRIGGTVGIKDFESHELDSIAGFLGVPKEKILQKGTISLIDFDIELANTGFEDYTLLTLLEEFFQERIWTKQEELEVAQEQEDAFFQSIHHPELGWWIEWIRSKGPDTRWIWSLYKANKDNLREKIQTTCKAFTLLPKEGEFERLPFFSQRITGNPHYFDNNEIGGKLFVHCLYVDQLIHGNTEVVMPKSVEELNELLSEYRIMRDDLWNFVTCQGLLASSNGEVHPVWKAAALTRTVMNIPMKELAKIDKVAPVIGKKIWVVENSSVASTIMDRVPDAAIICTHGQVRLAGWRLLDLLVAENCILYYSGDLDPEGISIANRLKERYKENVHLWRMDKKSYLESLSSEDISTRLSKLDRITSPEWVDVITAMKETKLAGYQEALVHEMIDDIKGLNTTDF</sequence>
<dbReference type="InterPro" id="IPR024465">
    <property type="entry name" value="DUF2399"/>
</dbReference>
<dbReference type="Pfam" id="PF11796">
    <property type="entry name" value="DUF3323"/>
    <property type="match status" value="1"/>
</dbReference>
<accession>A0A4V3V788</accession>
<feature type="domain" description="Conserved hypothetical protein CHP02679 N terminus" evidence="2">
    <location>
        <begin position="32"/>
        <end position="246"/>
    </location>
</feature>
<evidence type="ECO:0000259" key="2">
    <source>
        <dbReference type="Pfam" id="PF11796"/>
    </source>
</evidence>
<name>A0A4V3V788_9BACI</name>
<dbReference type="InterPro" id="IPR024466">
    <property type="entry name" value="CHP02679_N"/>
</dbReference>
<protein>
    <submittedName>
        <fullName evidence="3">TIGR02679 family protein</fullName>
    </submittedName>
</protein>
<reference evidence="3 4" key="1">
    <citation type="journal article" date="2019" name="Indoor Air">
        <title>Impacts of indoor surface finishes on bacterial viability.</title>
        <authorList>
            <person name="Hu J."/>
            <person name="Maamar S.B."/>
            <person name="Glawe A.J."/>
            <person name="Gottel N."/>
            <person name="Gilbert J.A."/>
            <person name="Hartmann E.M."/>
        </authorList>
    </citation>
    <scope>NUCLEOTIDE SEQUENCE [LARGE SCALE GENOMIC DNA]</scope>
    <source>
        <strain evidence="3 4">AF060A6</strain>
    </source>
</reference>
<dbReference type="NCBIfam" id="TIGR02679">
    <property type="entry name" value="TIGR02679 family protein"/>
    <property type="match status" value="1"/>
</dbReference>
<evidence type="ECO:0000313" key="4">
    <source>
        <dbReference type="Proteomes" id="UP000306477"/>
    </source>
</evidence>
<dbReference type="Proteomes" id="UP000306477">
    <property type="component" value="Unassembled WGS sequence"/>
</dbReference>
<proteinExistence type="predicted"/>
<feature type="domain" description="DUF2399" evidence="1">
    <location>
        <begin position="268"/>
        <end position="420"/>
    </location>
</feature>
<organism evidence="3 4">
    <name type="scientific">Bacillus timonensis</name>
    <dbReference type="NCBI Taxonomy" id="1033734"/>
    <lineage>
        <taxon>Bacteria</taxon>
        <taxon>Bacillati</taxon>
        <taxon>Bacillota</taxon>
        <taxon>Bacilli</taxon>
        <taxon>Bacillales</taxon>
        <taxon>Bacillaceae</taxon>
        <taxon>Bacillus</taxon>
    </lineage>
</organism>
<dbReference type="EMBL" id="SLUB01000047">
    <property type="protein sequence ID" value="THE10413.1"/>
    <property type="molecule type" value="Genomic_DNA"/>
</dbReference>
<keyword evidence="4" id="KW-1185">Reference proteome</keyword>
<dbReference type="Pfam" id="PF09664">
    <property type="entry name" value="DUF2399"/>
    <property type="match status" value="1"/>
</dbReference>
<dbReference type="InterPro" id="IPR013495">
    <property type="entry name" value="CHP02679"/>
</dbReference>
<evidence type="ECO:0000313" key="3">
    <source>
        <dbReference type="EMBL" id="THE10413.1"/>
    </source>
</evidence>
<evidence type="ECO:0000259" key="1">
    <source>
        <dbReference type="Pfam" id="PF09664"/>
    </source>
</evidence>
<dbReference type="AlphaFoldDB" id="A0A4V3V788"/>